<organism evidence="1 2">
    <name type="scientific">Terrabacter terrae</name>
    <dbReference type="NCBI Taxonomy" id="318434"/>
    <lineage>
        <taxon>Bacteria</taxon>
        <taxon>Bacillati</taxon>
        <taxon>Actinomycetota</taxon>
        <taxon>Actinomycetes</taxon>
        <taxon>Micrococcales</taxon>
        <taxon>Intrasporangiaceae</taxon>
        <taxon>Terrabacter</taxon>
    </lineage>
</organism>
<sequence>MPHEGDSLALRRDADPEVVEHLGTRTSYTYQVEAFAAASATVPQS</sequence>
<dbReference type="EMBL" id="BAAANB010000021">
    <property type="protein sequence ID" value="GAA2037856.1"/>
    <property type="molecule type" value="Genomic_DNA"/>
</dbReference>
<protein>
    <recommendedName>
        <fullName evidence="3">UbiC transcription regulator-associated domain-containing protein</fullName>
    </recommendedName>
</protein>
<name>A0ABP5G0G2_9MICO</name>
<evidence type="ECO:0000313" key="1">
    <source>
        <dbReference type="EMBL" id="GAA2037856.1"/>
    </source>
</evidence>
<evidence type="ECO:0000313" key="2">
    <source>
        <dbReference type="Proteomes" id="UP001501285"/>
    </source>
</evidence>
<keyword evidence="2" id="KW-1185">Reference proteome</keyword>
<comment type="caution">
    <text evidence="1">The sequence shown here is derived from an EMBL/GenBank/DDBJ whole genome shotgun (WGS) entry which is preliminary data.</text>
</comment>
<reference evidence="2" key="1">
    <citation type="journal article" date="2019" name="Int. J. Syst. Evol. Microbiol.">
        <title>The Global Catalogue of Microorganisms (GCM) 10K type strain sequencing project: providing services to taxonomists for standard genome sequencing and annotation.</title>
        <authorList>
            <consortium name="The Broad Institute Genomics Platform"/>
            <consortium name="The Broad Institute Genome Sequencing Center for Infectious Disease"/>
            <person name="Wu L."/>
            <person name="Ma J."/>
        </authorList>
    </citation>
    <scope>NUCLEOTIDE SEQUENCE [LARGE SCALE GENOMIC DNA]</scope>
    <source>
        <strain evidence="2">JCM 14283</strain>
    </source>
</reference>
<dbReference type="Proteomes" id="UP001501285">
    <property type="component" value="Unassembled WGS sequence"/>
</dbReference>
<proteinExistence type="predicted"/>
<evidence type="ECO:0008006" key="3">
    <source>
        <dbReference type="Google" id="ProtNLM"/>
    </source>
</evidence>
<dbReference type="RefSeq" id="WP_343993186.1">
    <property type="nucleotide sequence ID" value="NZ_BAAANB010000021.1"/>
</dbReference>
<accession>A0ABP5G0G2</accession>
<gene>
    <name evidence="1" type="ORF">GCM10009740_32330</name>
</gene>